<dbReference type="Pfam" id="PF18962">
    <property type="entry name" value="Por_Secre_tail"/>
    <property type="match status" value="1"/>
</dbReference>
<dbReference type="InterPro" id="IPR026444">
    <property type="entry name" value="Secre_tail"/>
</dbReference>
<organism evidence="4 5">
    <name type="scientific">Lutibacter agarilyticus</name>
    <dbReference type="NCBI Taxonomy" id="1109740"/>
    <lineage>
        <taxon>Bacteria</taxon>
        <taxon>Pseudomonadati</taxon>
        <taxon>Bacteroidota</taxon>
        <taxon>Flavobacteriia</taxon>
        <taxon>Flavobacteriales</taxon>
        <taxon>Flavobacteriaceae</taxon>
        <taxon>Lutibacter</taxon>
    </lineage>
</organism>
<feature type="chain" id="PRO_5012466809" evidence="2">
    <location>
        <begin position="23"/>
        <end position="883"/>
    </location>
</feature>
<dbReference type="NCBIfam" id="TIGR04183">
    <property type="entry name" value="Por_Secre_tail"/>
    <property type="match status" value="1"/>
</dbReference>
<evidence type="ECO:0000313" key="4">
    <source>
        <dbReference type="EMBL" id="SNR31081.1"/>
    </source>
</evidence>
<keyword evidence="1 2" id="KW-0732">Signal</keyword>
<dbReference type="EMBL" id="FZNT01000001">
    <property type="protein sequence ID" value="SNR31081.1"/>
    <property type="molecule type" value="Genomic_DNA"/>
</dbReference>
<dbReference type="Proteomes" id="UP000198384">
    <property type="component" value="Unassembled WGS sequence"/>
</dbReference>
<accession>A0A238VA62</accession>
<evidence type="ECO:0000256" key="1">
    <source>
        <dbReference type="ARBA" id="ARBA00022729"/>
    </source>
</evidence>
<proteinExistence type="predicted"/>
<feature type="signal peptide" evidence="2">
    <location>
        <begin position="1"/>
        <end position="22"/>
    </location>
</feature>
<evidence type="ECO:0000313" key="5">
    <source>
        <dbReference type="Proteomes" id="UP000198384"/>
    </source>
</evidence>
<dbReference type="Pfam" id="PF15892">
    <property type="entry name" value="BNR_4"/>
    <property type="match status" value="1"/>
</dbReference>
<dbReference type="RefSeq" id="WP_089379778.1">
    <property type="nucleotide sequence ID" value="NZ_FZNT01000001.1"/>
</dbReference>
<reference evidence="4 5" key="1">
    <citation type="submission" date="2017-06" db="EMBL/GenBank/DDBJ databases">
        <authorList>
            <person name="Kim H.J."/>
            <person name="Triplett B.A."/>
        </authorList>
    </citation>
    <scope>NUCLEOTIDE SEQUENCE [LARGE SCALE GENOMIC DNA]</scope>
    <source>
        <strain evidence="4 5">DSM 29150</strain>
    </source>
</reference>
<evidence type="ECO:0000256" key="2">
    <source>
        <dbReference type="SAM" id="SignalP"/>
    </source>
</evidence>
<protein>
    <submittedName>
        <fullName evidence="4">Por secretion system C-terminal sorting domain-containing protein</fullName>
    </submittedName>
</protein>
<evidence type="ECO:0000259" key="3">
    <source>
        <dbReference type="Pfam" id="PF18962"/>
    </source>
</evidence>
<name>A0A238VA62_9FLAO</name>
<dbReference type="OrthoDB" id="258246at2"/>
<feature type="domain" description="Secretion system C-terminal sorting" evidence="3">
    <location>
        <begin position="810"/>
        <end position="881"/>
    </location>
</feature>
<dbReference type="AlphaFoldDB" id="A0A238VA62"/>
<gene>
    <name evidence="4" type="ORF">SAMN06265371_10198</name>
</gene>
<sequence length="883" mass="97475">MLNTRIIFLLVCYLCCFIDANAQHNTNDGFDFIVTNDGVWTWYNDERAAFKNDKLYTSYVRKDGKVALSVNDIKTGANVGTEVVLSNWTQKDDHNNASILLRNDGKIMAFFSPHIREKNNYYRTSLVNEPTQQSDWSAQMSQITTNDSDNKGATYNNAFQLSAEGGKIYNFMRTNNFNPNFKEYTSNGAPIRDGADIILFKNGTGEVRPYVKYTSNNVDRIDFFFTDGHPRVADNSLYHCYYKTNIDGSQGSIYQTDGTLIATLQNAINGTPIDVSQVNKLYLFGSDGTTARAWTHSINYDSTGNPVVTYSKQKNISDITYHYAKWNGTQWNNYVVSDAGNGLYNGEDDYTGVITTNPYNTNEIFMSSNKNPISGIENNRYEIYSAITNDGGSAWNWTEVTKNSDKDNLRPFVPKGITNVNDRVLMWFHGTYTTYSNYQTRIVGEYINKIYTGPAPDLGEPIPPIETNITYGIDINSVTSPTLSPFKPLSGTANATVIDNGVTFTLFGTVTDSRDRGSATPNDLVRDFVYGSGNGTSTGVRIDGLPAGEYTLNSFHYDNDFSAPVSVILRVQGGAQIGDAIDITDERPATFNLTTEANTSYEIVATSSGPNGTRFNGLSIIDSSIVPADNNVLIDINTSTSNTKTGYTGMLGVNNTTLTTHNGSYLIFGFNSQPATNTNTDNLLLDFAQNSSTTASATPAIGFRLSGLVPGTYDVKSWHYDPTISGSKIKVQLREAGFGNPQTDLLTGIDLGSSNSIDYQITIETGKNYDLLFRADAGGLHSRFNGIEITPTSVLSTVDFQKKELKLFTVFPNPFNDIMNINIEKITNATRLKIYNSTGHLITEKNIENNSVKVATNNLSSGVYLLVLFNKQEIISTQKIIKK</sequence>
<keyword evidence="5" id="KW-1185">Reference proteome</keyword>